<accession>D0WIL4</accession>
<protein>
    <submittedName>
        <fullName evidence="1">Uncharacterized protein</fullName>
    </submittedName>
</protein>
<proteinExistence type="predicted"/>
<reference evidence="1" key="1">
    <citation type="submission" date="2009-10" db="EMBL/GenBank/DDBJ databases">
        <authorList>
            <person name="Weinstock G."/>
            <person name="Sodergren E."/>
            <person name="Clifton S."/>
            <person name="Fulton L."/>
            <person name="Fulton B."/>
            <person name="Courtney L."/>
            <person name="Fronick C."/>
            <person name="Harrison M."/>
            <person name="Strong C."/>
            <person name="Farmer C."/>
            <person name="Delahaunty K."/>
            <person name="Markovic C."/>
            <person name="Hall O."/>
            <person name="Minx P."/>
            <person name="Tomlinson C."/>
            <person name="Mitreva M."/>
            <person name="Nelson J."/>
            <person name="Hou S."/>
            <person name="Wollam A."/>
            <person name="Pepin K.H."/>
            <person name="Johnson M."/>
            <person name="Bhonagiri V."/>
            <person name="Nash W.E."/>
            <person name="Warren W."/>
            <person name="Chinwalla A."/>
            <person name="Mardis E.R."/>
            <person name="Wilson R.K."/>
        </authorList>
    </citation>
    <scope>NUCLEOTIDE SEQUENCE [LARGE SCALE GENOMIC DNA]</scope>
    <source>
        <strain evidence="1">ATCC 700122</strain>
    </source>
</reference>
<dbReference type="AlphaFoldDB" id="D0WIL4"/>
<gene>
    <name evidence="1" type="ORF">HMPREF0762_01689</name>
</gene>
<name>D0WIL4_SLAES</name>
<keyword evidence="2" id="KW-1185">Reference proteome</keyword>
<dbReference type="HOGENOM" id="CLU_3205365_0_0_11"/>
<evidence type="ECO:0000313" key="1">
    <source>
        <dbReference type="EMBL" id="EEZ60881.1"/>
    </source>
</evidence>
<evidence type="ECO:0000313" key="2">
    <source>
        <dbReference type="Proteomes" id="UP000006001"/>
    </source>
</evidence>
<dbReference type="EMBL" id="ACUX02000016">
    <property type="protein sequence ID" value="EEZ60881.1"/>
    <property type="molecule type" value="Genomic_DNA"/>
</dbReference>
<sequence>MPAEFGIVRHERALWQARGQNAPLFRSVHQRRGRSKMRRASTEPI</sequence>
<organism evidence="1 2">
    <name type="scientific">Slackia exigua (strain ATCC 700122 / DSM 15923 / CIP 105133 / JCM 11022 / KCTC 5966 / S-7)</name>
    <dbReference type="NCBI Taxonomy" id="649764"/>
    <lineage>
        <taxon>Bacteria</taxon>
        <taxon>Bacillati</taxon>
        <taxon>Actinomycetota</taxon>
        <taxon>Coriobacteriia</taxon>
        <taxon>Eggerthellales</taxon>
        <taxon>Eggerthellaceae</taxon>
        <taxon>Slackia</taxon>
    </lineage>
</organism>
<comment type="caution">
    <text evidence="1">The sequence shown here is derived from an EMBL/GenBank/DDBJ whole genome shotgun (WGS) entry which is preliminary data.</text>
</comment>
<dbReference type="Proteomes" id="UP000006001">
    <property type="component" value="Unassembled WGS sequence"/>
</dbReference>